<evidence type="ECO:0000256" key="3">
    <source>
        <dbReference type="ARBA" id="ARBA00022448"/>
    </source>
</evidence>
<evidence type="ECO:0000256" key="12">
    <source>
        <dbReference type="PROSITE-ProRule" id="PRU10144"/>
    </source>
</evidence>
<dbReference type="PANTHER" id="PTHR30069">
    <property type="entry name" value="TONB-DEPENDENT OUTER MEMBRANE RECEPTOR"/>
    <property type="match status" value="1"/>
</dbReference>
<evidence type="ECO:0000256" key="8">
    <source>
        <dbReference type="ARBA" id="ARBA00023136"/>
    </source>
</evidence>
<dbReference type="InterPro" id="IPR012910">
    <property type="entry name" value="Plug_dom"/>
</dbReference>
<dbReference type="Pfam" id="PF00593">
    <property type="entry name" value="TonB_dep_Rec_b-barrel"/>
    <property type="match status" value="1"/>
</dbReference>
<comment type="similarity">
    <text evidence="2 11 13">Belongs to the TonB-dependent receptor family.</text>
</comment>
<organism evidence="17 18">
    <name type="scientific">Limnobacter profundi</name>
    <dbReference type="NCBI Taxonomy" id="2732163"/>
    <lineage>
        <taxon>Bacteria</taxon>
        <taxon>Pseudomonadati</taxon>
        <taxon>Pseudomonadota</taxon>
        <taxon>Betaproteobacteria</taxon>
        <taxon>Burkholderiales</taxon>
        <taxon>Burkholderiaceae</taxon>
        <taxon>Limnobacter</taxon>
    </lineage>
</organism>
<dbReference type="SUPFAM" id="SSF56935">
    <property type="entry name" value="Porins"/>
    <property type="match status" value="1"/>
</dbReference>
<comment type="subcellular location">
    <subcellularLocation>
        <location evidence="1 11">Cell outer membrane</location>
        <topology evidence="1 11">Multi-pass membrane protein</topology>
    </subcellularLocation>
</comment>
<evidence type="ECO:0000313" key="17">
    <source>
        <dbReference type="EMBL" id="QJR28663.1"/>
    </source>
</evidence>
<dbReference type="Gene3D" id="2.170.130.10">
    <property type="entry name" value="TonB-dependent receptor, plug domain"/>
    <property type="match status" value="1"/>
</dbReference>
<evidence type="ECO:0000259" key="16">
    <source>
        <dbReference type="Pfam" id="PF07715"/>
    </source>
</evidence>
<dbReference type="RefSeq" id="WP_156799582.1">
    <property type="nucleotide sequence ID" value="NZ_CP053084.1"/>
</dbReference>
<evidence type="ECO:0000256" key="13">
    <source>
        <dbReference type="RuleBase" id="RU003357"/>
    </source>
</evidence>
<dbReference type="InterPro" id="IPR010917">
    <property type="entry name" value="TonB_rcpt_CS"/>
</dbReference>
<evidence type="ECO:0000256" key="7">
    <source>
        <dbReference type="ARBA" id="ARBA00023077"/>
    </source>
</evidence>
<keyword evidence="10 11" id="KW-0998">Cell outer membrane</keyword>
<dbReference type="PANTHER" id="PTHR30069:SF27">
    <property type="entry name" value="BLL4766 PROTEIN"/>
    <property type="match status" value="1"/>
</dbReference>
<gene>
    <name evidence="17" type="ORF">HKT17_02535</name>
</gene>
<dbReference type="Gene3D" id="2.40.170.20">
    <property type="entry name" value="TonB-dependent receptor, beta-barrel domain"/>
    <property type="match status" value="1"/>
</dbReference>
<feature type="signal peptide" evidence="14">
    <location>
        <begin position="1"/>
        <end position="21"/>
    </location>
</feature>
<dbReference type="PROSITE" id="PS52016">
    <property type="entry name" value="TONB_DEPENDENT_REC_3"/>
    <property type="match status" value="1"/>
</dbReference>
<evidence type="ECO:0000256" key="10">
    <source>
        <dbReference type="ARBA" id="ARBA00023237"/>
    </source>
</evidence>
<evidence type="ECO:0000256" key="4">
    <source>
        <dbReference type="ARBA" id="ARBA00022452"/>
    </source>
</evidence>
<evidence type="ECO:0000256" key="6">
    <source>
        <dbReference type="ARBA" id="ARBA00022729"/>
    </source>
</evidence>
<evidence type="ECO:0000256" key="14">
    <source>
        <dbReference type="SAM" id="SignalP"/>
    </source>
</evidence>
<sequence>MSIRFQKLPIVCLLAASPALAQEELAFYALPPVFVSSTHTAVSEKDQPFSTTVITAEQIRQSGYTTVRDVLSKLALVNVRTPLDGSRSASVDLRGFGETASANVVFVVDGVKLNDNEGVTPRYGSIPVSSIETIEVIRGGSSVAYGSGASGGVIRITTKKGRGREGFGGDVFASYGSYDTKELGATLYGGANGFSLVFNGSKEFTNGYRDNSEASRDLGSLALDWQGDVYSAGASFSAEGSKSRFPGSLNRAQFEQNPKQTNSPNDFGSFERNTFRFYGEADYGNWGTGVRVSRRTHEALGSFDFGTFVFDARSEYEQDQISPYLTFTLPHSTGAHVIRVGYDIEKAALRGFDAGTLESNAIFIEDDWTVNDVLRINAGSRYERSEQQKASGQTRDYSLVAHQLGASWKAAENLTLFSKLARSFRIPNANENGFAGVGTTRVPFLNPQIADEFEVGLKTGLWNGEFSSTLFVMDVDNELFFDPTIVDPTMFINGLNSNLDELRRQGAELKWNGSIRKDLRMIAAYQYLDAEFKSGSLSGGRVPLVAAHNLKVATEYDWTSSVSTEAILNIQSDQRSAANTDLQIPGFGVLDLNWRYRADSYSVVFQVQNVLDKQYYRTQFGPNGIYPEIGRAFFVNLNAEF</sequence>
<dbReference type="InterPro" id="IPR039426">
    <property type="entry name" value="TonB-dep_rcpt-like"/>
</dbReference>
<evidence type="ECO:0000256" key="9">
    <source>
        <dbReference type="ARBA" id="ARBA00023170"/>
    </source>
</evidence>
<keyword evidence="8 11" id="KW-0472">Membrane</keyword>
<dbReference type="Pfam" id="PF07715">
    <property type="entry name" value="Plug"/>
    <property type="match status" value="1"/>
</dbReference>
<dbReference type="InterPro" id="IPR037066">
    <property type="entry name" value="Plug_dom_sf"/>
</dbReference>
<evidence type="ECO:0000256" key="1">
    <source>
        <dbReference type="ARBA" id="ARBA00004571"/>
    </source>
</evidence>
<dbReference type="EMBL" id="CP053084">
    <property type="protein sequence ID" value="QJR28663.1"/>
    <property type="molecule type" value="Genomic_DNA"/>
</dbReference>
<feature type="domain" description="TonB-dependent receptor-like beta-barrel" evidence="15">
    <location>
        <begin position="176"/>
        <end position="610"/>
    </location>
</feature>
<keyword evidence="3 11" id="KW-0813">Transport</keyword>
<evidence type="ECO:0000313" key="18">
    <source>
        <dbReference type="Proteomes" id="UP000501130"/>
    </source>
</evidence>
<dbReference type="CDD" id="cd01347">
    <property type="entry name" value="ligand_gated_channel"/>
    <property type="match status" value="1"/>
</dbReference>
<keyword evidence="7 13" id="KW-0798">TonB box</keyword>
<dbReference type="PROSITE" id="PS01156">
    <property type="entry name" value="TONB_DEPENDENT_REC_2"/>
    <property type="match status" value="1"/>
</dbReference>
<proteinExistence type="inferred from homology"/>
<dbReference type="InterPro" id="IPR000531">
    <property type="entry name" value="Beta-barrel_TonB"/>
</dbReference>
<evidence type="ECO:0000256" key="2">
    <source>
        <dbReference type="ARBA" id="ARBA00009810"/>
    </source>
</evidence>
<protein>
    <submittedName>
        <fullName evidence="17">TonB-dependent receptor</fullName>
    </submittedName>
</protein>
<keyword evidence="6 14" id="KW-0732">Signal</keyword>
<accession>A0ABX6N2P7</accession>
<feature type="chain" id="PRO_5045815719" evidence="14">
    <location>
        <begin position="22"/>
        <end position="641"/>
    </location>
</feature>
<dbReference type="Proteomes" id="UP000501130">
    <property type="component" value="Chromosome"/>
</dbReference>
<evidence type="ECO:0000256" key="11">
    <source>
        <dbReference type="PROSITE-ProRule" id="PRU01360"/>
    </source>
</evidence>
<keyword evidence="18" id="KW-1185">Reference proteome</keyword>
<keyword evidence="4 11" id="KW-1134">Transmembrane beta strand</keyword>
<evidence type="ECO:0000259" key="15">
    <source>
        <dbReference type="Pfam" id="PF00593"/>
    </source>
</evidence>
<keyword evidence="9 17" id="KW-0675">Receptor</keyword>
<name>A0ABX6N2P7_9BURK</name>
<feature type="domain" description="TonB-dependent receptor plug" evidence="16">
    <location>
        <begin position="44"/>
        <end position="153"/>
    </location>
</feature>
<evidence type="ECO:0000256" key="5">
    <source>
        <dbReference type="ARBA" id="ARBA00022692"/>
    </source>
</evidence>
<keyword evidence="5 11" id="KW-0812">Transmembrane</keyword>
<feature type="short sequence motif" description="TonB C-terminal box" evidence="12">
    <location>
        <begin position="624"/>
        <end position="641"/>
    </location>
</feature>
<dbReference type="InterPro" id="IPR036942">
    <property type="entry name" value="Beta-barrel_TonB_sf"/>
</dbReference>
<reference evidence="17 18" key="1">
    <citation type="submission" date="2020-05" db="EMBL/GenBank/DDBJ databases">
        <title>Compete genome of Limnobacter sp. SAORIC-580.</title>
        <authorList>
            <person name="Song J."/>
            <person name="Cho J.-C."/>
        </authorList>
    </citation>
    <scope>NUCLEOTIDE SEQUENCE [LARGE SCALE GENOMIC DNA]</scope>
    <source>
        <strain evidence="17 18">SAORIC-580</strain>
    </source>
</reference>